<dbReference type="AlphaFoldDB" id="A0A261U044"/>
<organism evidence="2 3">
    <name type="scientific">Bordetella genomosp. 5</name>
    <dbReference type="NCBI Taxonomy" id="1395608"/>
    <lineage>
        <taxon>Bacteria</taxon>
        <taxon>Pseudomonadati</taxon>
        <taxon>Pseudomonadota</taxon>
        <taxon>Betaproteobacteria</taxon>
        <taxon>Burkholderiales</taxon>
        <taxon>Alcaligenaceae</taxon>
        <taxon>Bordetella</taxon>
    </lineage>
</organism>
<protein>
    <submittedName>
        <fullName evidence="2">Uncharacterized protein</fullName>
    </submittedName>
</protein>
<evidence type="ECO:0000313" key="3">
    <source>
        <dbReference type="Proteomes" id="UP000216913"/>
    </source>
</evidence>
<keyword evidence="1" id="KW-0732">Signal</keyword>
<sequence>MKSIPFALAALFLPTLVSAAYTPTPLEKALIEHEIREEHSELLKGARRVIAQRMDLSHEEVADVAKAYANGPSERLPAVIETPILLRGKVDTSATQGTRVTYVTEAGATVRAELPQALASQTEPVVLCDKLTWSDGAVLFTGCADWKTVVEQKIAQYRAEITDFLQGKPAPADVKRVVVQLFVVADDMPGMSGCPDDYARCTAAIRNTDMTREGYAAVRARLTKAGVQAER</sequence>
<dbReference type="EMBL" id="NEVP01000001">
    <property type="protein sequence ID" value="OZI55239.1"/>
    <property type="molecule type" value="Genomic_DNA"/>
</dbReference>
<keyword evidence="3" id="KW-1185">Reference proteome</keyword>
<evidence type="ECO:0000256" key="1">
    <source>
        <dbReference type="SAM" id="SignalP"/>
    </source>
</evidence>
<dbReference type="RefSeq" id="WP_094798292.1">
    <property type="nucleotide sequence ID" value="NZ_NEVP01000001.1"/>
</dbReference>
<feature type="chain" id="PRO_5013125430" evidence="1">
    <location>
        <begin position="20"/>
        <end position="231"/>
    </location>
</feature>
<proteinExistence type="predicted"/>
<accession>A0A261U044</accession>
<reference evidence="2 3" key="1">
    <citation type="submission" date="2017-05" db="EMBL/GenBank/DDBJ databases">
        <title>Complete and WGS of Bordetella genogroups.</title>
        <authorList>
            <person name="Spilker T."/>
            <person name="LiPuma J."/>
        </authorList>
    </citation>
    <scope>NUCLEOTIDE SEQUENCE [LARGE SCALE GENOMIC DNA]</scope>
    <source>
        <strain evidence="2 3">AU10456</strain>
    </source>
</reference>
<feature type="signal peptide" evidence="1">
    <location>
        <begin position="1"/>
        <end position="19"/>
    </location>
</feature>
<dbReference type="Proteomes" id="UP000216913">
    <property type="component" value="Unassembled WGS sequence"/>
</dbReference>
<dbReference type="OrthoDB" id="8667176at2"/>
<evidence type="ECO:0000313" key="2">
    <source>
        <dbReference type="EMBL" id="OZI55239.1"/>
    </source>
</evidence>
<gene>
    <name evidence="2" type="ORF">CAL25_02150</name>
</gene>
<name>A0A261U044_9BORD</name>
<comment type="caution">
    <text evidence="2">The sequence shown here is derived from an EMBL/GenBank/DDBJ whole genome shotgun (WGS) entry which is preliminary data.</text>
</comment>